<dbReference type="CDD" id="cd13131">
    <property type="entry name" value="MATE_NorM_like"/>
    <property type="match status" value="1"/>
</dbReference>
<feature type="transmembrane region" description="Helical" evidence="10">
    <location>
        <begin position="421"/>
        <end position="441"/>
    </location>
</feature>
<name>A0A6B3NTI0_9PSED</name>
<organism evidence="11 12">
    <name type="scientific">Pseudomonas brassicae</name>
    <dbReference type="NCBI Taxonomy" id="2708063"/>
    <lineage>
        <taxon>Bacteria</taxon>
        <taxon>Pseudomonadati</taxon>
        <taxon>Pseudomonadota</taxon>
        <taxon>Gammaproteobacteria</taxon>
        <taxon>Pseudomonadales</taxon>
        <taxon>Pseudomonadaceae</taxon>
        <taxon>Pseudomonas</taxon>
    </lineage>
</organism>
<feature type="transmembrane region" description="Helical" evidence="10">
    <location>
        <begin position="52"/>
        <end position="75"/>
    </location>
</feature>
<accession>A0A6B3NTI0</accession>
<dbReference type="InterPro" id="IPR050222">
    <property type="entry name" value="MATE_MdtK"/>
</dbReference>
<keyword evidence="4" id="KW-1003">Cell membrane</keyword>
<evidence type="ECO:0000256" key="10">
    <source>
        <dbReference type="SAM" id="Phobius"/>
    </source>
</evidence>
<feature type="transmembrane region" description="Helical" evidence="10">
    <location>
        <begin position="275"/>
        <end position="296"/>
    </location>
</feature>
<keyword evidence="2" id="KW-0813">Transport</keyword>
<evidence type="ECO:0000256" key="2">
    <source>
        <dbReference type="ARBA" id="ARBA00022448"/>
    </source>
</evidence>
<keyword evidence="5 10" id="KW-0812">Transmembrane</keyword>
<evidence type="ECO:0000256" key="8">
    <source>
        <dbReference type="ARBA" id="ARBA00023136"/>
    </source>
</evidence>
<dbReference type="RefSeq" id="WP_163950936.1">
    <property type="nucleotide sequence ID" value="NZ_JAAHBU010000510.1"/>
</dbReference>
<dbReference type="GO" id="GO:0015297">
    <property type="term" value="F:antiporter activity"/>
    <property type="evidence" value="ECO:0007669"/>
    <property type="project" value="UniProtKB-KW"/>
</dbReference>
<dbReference type="PANTHER" id="PTHR43298">
    <property type="entry name" value="MULTIDRUG RESISTANCE PROTEIN NORM-RELATED"/>
    <property type="match status" value="1"/>
</dbReference>
<feature type="transmembrane region" description="Helical" evidence="10">
    <location>
        <begin position="355"/>
        <end position="372"/>
    </location>
</feature>
<feature type="transmembrane region" description="Helical" evidence="10">
    <location>
        <begin position="393"/>
        <end position="415"/>
    </location>
</feature>
<feature type="transmembrane region" description="Helical" evidence="10">
    <location>
        <begin position="159"/>
        <end position="179"/>
    </location>
</feature>
<comment type="caution">
    <text evidence="11">The sequence shown here is derived from an EMBL/GenBank/DDBJ whole genome shotgun (WGS) entry which is preliminary data.</text>
</comment>
<evidence type="ECO:0000256" key="4">
    <source>
        <dbReference type="ARBA" id="ARBA00022475"/>
    </source>
</evidence>
<keyword evidence="7" id="KW-0406">Ion transport</keyword>
<dbReference type="EMBL" id="JAAHBU010000510">
    <property type="protein sequence ID" value="NER66592.1"/>
    <property type="molecule type" value="Genomic_DNA"/>
</dbReference>
<sequence length="461" mass="48455">MQAAPFTELKALLRLAGPLIASQLAHMLMLLTDTLMMARISPEALAGGGLGAASYSFVSIFCLGVIAAVGTLVAIRQGAGDNPGATRLTQAGLWLAWGMAIVAALVLWNLSAVLLMLGQTPSNVAFASQFLLVLPLALPGYLSFMALRGFTSALGRSSPVMVISLVGTLVNFLLNYALIEGMFGLPKLGLMGIGLVTAVVANAMAVALALYIRHHRAYAAFPIRQGLGRPHLPALRELWRLGLPIGGTYTVEVGLFAFAALCIGTMGTVDLGAHQIALQIVSTAFMIPAGLSYAVTMRVGLHYGADRLLAARQAGRIGIGFGATLMLGFALLFWIMPEALVGLFLDRQDPAFAEVIRVAVSLLAVAAWFELFDGIQTIAMGSIRGLKDAKTTFLVGLGCYWLIGAPAAWVFAFPLGGGAVGVWWGLALGLACAAVGLTLAFEWRMRRMLGSAQVAQVSVQP</sequence>
<dbReference type="GO" id="GO:0042910">
    <property type="term" value="F:xenobiotic transmembrane transporter activity"/>
    <property type="evidence" value="ECO:0007669"/>
    <property type="project" value="InterPro"/>
</dbReference>
<evidence type="ECO:0000313" key="12">
    <source>
        <dbReference type="Proteomes" id="UP000482634"/>
    </source>
</evidence>
<evidence type="ECO:0000256" key="1">
    <source>
        <dbReference type="ARBA" id="ARBA00004429"/>
    </source>
</evidence>
<dbReference type="NCBIfam" id="TIGR00797">
    <property type="entry name" value="matE"/>
    <property type="match status" value="1"/>
</dbReference>
<feature type="transmembrane region" description="Helical" evidence="10">
    <location>
        <begin position="124"/>
        <end position="147"/>
    </location>
</feature>
<evidence type="ECO:0000313" key="11">
    <source>
        <dbReference type="EMBL" id="NER66592.1"/>
    </source>
</evidence>
<feature type="transmembrane region" description="Helical" evidence="10">
    <location>
        <begin position="249"/>
        <end position="269"/>
    </location>
</feature>
<reference evidence="11 12" key="1">
    <citation type="submission" date="2020-02" db="EMBL/GenBank/DDBJ databases">
        <title>Broccoli isolated Pseudomonas sp.</title>
        <authorList>
            <person name="Fujikawa T."/>
            <person name="Sawada H."/>
        </authorList>
    </citation>
    <scope>NUCLEOTIDE SEQUENCE [LARGE SCALE GENOMIC DNA]</scope>
    <source>
        <strain evidence="11 12">MAFF212427</strain>
    </source>
</reference>
<feature type="transmembrane region" description="Helical" evidence="10">
    <location>
        <begin position="317"/>
        <end position="335"/>
    </location>
</feature>
<dbReference type="GO" id="GO:0005886">
    <property type="term" value="C:plasma membrane"/>
    <property type="evidence" value="ECO:0007669"/>
    <property type="project" value="UniProtKB-SubCell"/>
</dbReference>
<keyword evidence="12" id="KW-1185">Reference proteome</keyword>
<feature type="transmembrane region" description="Helical" evidence="10">
    <location>
        <begin position="191"/>
        <end position="212"/>
    </location>
</feature>
<evidence type="ECO:0000256" key="6">
    <source>
        <dbReference type="ARBA" id="ARBA00022989"/>
    </source>
</evidence>
<keyword evidence="3" id="KW-0050">Antiport</keyword>
<evidence type="ECO:0000256" key="5">
    <source>
        <dbReference type="ARBA" id="ARBA00022692"/>
    </source>
</evidence>
<dbReference type="PIRSF" id="PIRSF006603">
    <property type="entry name" value="DinF"/>
    <property type="match status" value="1"/>
</dbReference>
<proteinExistence type="predicted"/>
<protein>
    <recommendedName>
        <fullName evidence="9">Multidrug-efflux transporter</fullName>
    </recommendedName>
</protein>
<dbReference type="NCBIfam" id="NF001214">
    <property type="entry name" value="PRK00187.1"/>
    <property type="match status" value="1"/>
</dbReference>
<keyword evidence="8 10" id="KW-0472">Membrane</keyword>
<keyword evidence="6 10" id="KW-1133">Transmembrane helix</keyword>
<evidence type="ECO:0000256" key="3">
    <source>
        <dbReference type="ARBA" id="ARBA00022449"/>
    </source>
</evidence>
<dbReference type="InterPro" id="IPR048279">
    <property type="entry name" value="MdtK-like"/>
</dbReference>
<comment type="subcellular location">
    <subcellularLocation>
        <location evidence="1">Cell inner membrane</location>
        <topology evidence="1">Multi-pass membrane protein</topology>
    </subcellularLocation>
</comment>
<dbReference type="GO" id="GO:0006811">
    <property type="term" value="P:monoatomic ion transport"/>
    <property type="evidence" value="ECO:0007669"/>
    <property type="project" value="UniProtKB-KW"/>
</dbReference>
<evidence type="ECO:0000256" key="9">
    <source>
        <dbReference type="ARBA" id="ARBA00031636"/>
    </source>
</evidence>
<dbReference type="InterPro" id="IPR002528">
    <property type="entry name" value="MATE_fam"/>
</dbReference>
<evidence type="ECO:0000256" key="7">
    <source>
        <dbReference type="ARBA" id="ARBA00023065"/>
    </source>
</evidence>
<feature type="transmembrane region" description="Helical" evidence="10">
    <location>
        <begin position="12"/>
        <end position="32"/>
    </location>
</feature>
<gene>
    <name evidence="11" type="ORF">G3436_25440</name>
</gene>
<feature type="transmembrane region" description="Helical" evidence="10">
    <location>
        <begin position="95"/>
        <end position="118"/>
    </location>
</feature>
<dbReference type="Proteomes" id="UP000482634">
    <property type="component" value="Unassembled WGS sequence"/>
</dbReference>
<dbReference type="AlphaFoldDB" id="A0A6B3NTI0"/>
<dbReference type="Pfam" id="PF01554">
    <property type="entry name" value="MatE"/>
    <property type="match status" value="2"/>
</dbReference>
<dbReference type="PANTHER" id="PTHR43298:SF2">
    <property type="entry name" value="FMN_FAD EXPORTER YEEO-RELATED"/>
    <property type="match status" value="1"/>
</dbReference>